<dbReference type="CDD" id="cd23784">
    <property type="entry name" value="RWD_Spc25"/>
    <property type="match status" value="1"/>
</dbReference>
<gene>
    <name evidence="13" type="ORF">Z517_00723</name>
</gene>
<evidence type="ECO:0000256" key="11">
    <source>
        <dbReference type="SAM" id="MobiDB-lite"/>
    </source>
</evidence>
<dbReference type="GeneID" id="25300213"/>
<evidence type="ECO:0000256" key="5">
    <source>
        <dbReference type="ARBA" id="ARBA00022838"/>
    </source>
</evidence>
<evidence type="ECO:0000256" key="8">
    <source>
        <dbReference type="ARBA" id="ARBA00023328"/>
    </source>
</evidence>
<keyword evidence="4 9" id="KW-0498">Mitosis</keyword>
<feature type="region of interest" description="Disordered" evidence="11">
    <location>
        <begin position="1"/>
        <end position="35"/>
    </location>
</feature>
<evidence type="ECO:0000256" key="3">
    <source>
        <dbReference type="ARBA" id="ARBA00022618"/>
    </source>
</evidence>
<reference evidence="13 14" key="1">
    <citation type="submission" date="2015-01" db="EMBL/GenBank/DDBJ databases">
        <title>The Genome Sequence of Fonsecaea pedrosoi CBS 271.37.</title>
        <authorList>
            <consortium name="The Broad Institute Genomics Platform"/>
            <person name="Cuomo C."/>
            <person name="de Hoog S."/>
            <person name="Gorbushina A."/>
            <person name="Stielow B."/>
            <person name="Teixiera M."/>
            <person name="Abouelleil A."/>
            <person name="Chapman S.B."/>
            <person name="Priest M."/>
            <person name="Young S.K."/>
            <person name="Wortman J."/>
            <person name="Nusbaum C."/>
            <person name="Birren B."/>
        </authorList>
    </citation>
    <scope>NUCLEOTIDE SEQUENCE [LARGE SCALE GENOMIC DNA]</scope>
    <source>
        <strain evidence="13 14">CBS 271.37</strain>
    </source>
</reference>
<dbReference type="InterPro" id="IPR013255">
    <property type="entry name" value="Spc25_C"/>
</dbReference>
<protein>
    <recommendedName>
        <fullName evidence="9">Kinetochore protein SPC25</fullName>
    </recommendedName>
</protein>
<keyword evidence="6 10" id="KW-0175">Coiled coil</keyword>
<evidence type="ECO:0000256" key="1">
    <source>
        <dbReference type="ARBA" id="ARBA00006379"/>
    </source>
</evidence>
<keyword evidence="7 9" id="KW-0131">Cell cycle</keyword>
<dbReference type="Gene3D" id="3.30.457.50">
    <property type="entry name" value="Chromosome segregation protein Spc25"/>
    <property type="match status" value="1"/>
</dbReference>
<dbReference type="GO" id="GO:0051301">
    <property type="term" value="P:cell division"/>
    <property type="evidence" value="ECO:0007669"/>
    <property type="project" value="UniProtKB-UniRule"/>
</dbReference>
<keyword evidence="2 9" id="KW-0158">Chromosome</keyword>
<organism evidence="13 14">
    <name type="scientific">Fonsecaea pedrosoi CBS 271.37</name>
    <dbReference type="NCBI Taxonomy" id="1442368"/>
    <lineage>
        <taxon>Eukaryota</taxon>
        <taxon>Fungi</taxon>
        <taxon>Dikarya</taxon>
        <taxon>Ascomycota</taxon>
        <taxon>Pezizomycotina</taxon>
        <taxon>Eurotiomycetes</taxon>
        <taxon>Chaetothyriomycetidae</taxon>
        <taxon>Chaetothyriales</taxon>
        <taxon>Herpotrichiellaceae</taxon>
        <taxon>Fonsecaea</taxon>
    </lineage>
</organism>
<keyword evidence="5 9" id="KW-0995">Kinetochore</keyword>
<dbReference type="RefSeq" id="XP_013289141.1">
    <property type="nucleotide sequence ID" value="XM_013433687.1"/>
</dbReference>
<dbReference type="STRING" id="1442368.A0A0D2GWE3"/>
<dbReference type="GO" id="GO:0007059">
    <property type="term" value="P:chromosome segregation"/>
    <property type="evidence" value="ECO:0007669"/>
    <property type="project" value="InterPro"/>
</dbReference>
<dbReference type="PANTHER" id="PTHR14281:SF0">
    <property type="entry name" value="KINETOCHORE PROTEIN SPC25"/>
    <property type="match status" value="1"/>
</dbReference>
<evidence type="ECO:0000313" key="14">
    <source>
        <dbReference type="Proteomes" id="UP000053029"/>
    </source>
</evidence>
<accession>A0A0D2GWE3</accession>
<dbReference type="PANTHER" id="PTHR14281">
    <property type="entry name" value="KINETOCHORE PROTEIN SPC25-RELATED"/>
    <property type="match status" value="1"/>
</dbReference>
<dbReference type="InterPro" id="IPR045143">
    <property type="entry name" value="Spc25"/>
</dbReference>
<feature type="compositionally biased region" description="Low complexity" evidence="11">
    <location>
        <begin position="1"/>
        <end position="24"/>
    </location>
</feature>
<dbReference type="Pfam" id="PF08234">
    <property type="entry name" value="Spindle_Spc25"/>
    <property type="match status" value="1"/>
</dbReference>
<proteinExistence type="inferred from homology"/>
<evidence type="ECO:0000256" key="6">
    <source>
        <dbReference type="ARBA" id="ARBA00023054"/>
    </source>
</evidence>
<feature type="coiled-coil region" evidence="10">
    <location>
        <begin position="69"/>
        <end position="159"/>
    </location>
</feature>
<evidence type="ECO:0000256" key="9">
    <source>
        <dbReference type="RuleBase" id="RU367150"/>
    </source>
</evidence>
<keyword evidence="14" id="KW-1185">Reference proteome</keyword>
<dbReference type="HOGENOM" id="CLU_065188_0_0_1"/>
<evidence type="ECO:0000259" key="12">
    <source>
        <dbReference type="Pfam" id="PF08234"/>
    </source>
</evidence>
<dbReference type="OrthoDB" id="4056921at2759"/>
<comment type="function">
    <text evidence="9">Acts as a component of the essential kinetochore-associated NDC80 complex, which is required for chromosome segregation and spindle checkpoint activity.</text>
</comment>
<keyword evidence="8 9" id="KW-0137">Centromere</keyword>
<dbReference type="GO" id="GO:0005634">
    <property type="term" value="C:nucleus"/>
    <property type="evidence" value="ECO:0007669"/>
    <property type="project" value="UniProtKB-SubCell"/>
</dbReference>
<comment type="similarity">
    <text evidence="1 9">Belongs to the SPC25 family.</text>
</comment>
<keyword evidence="3 9" id="KW-0132">Cell division</keyword>
<evidence type="ECO:0000256" key="7">
    <source>
        <dbReference type="ARBA" id="ARBA00023306"/>
    </source>
</evidence>
<sequence>MTTAAMTPSTFATSTSSFRASQSQQIAPPMSYSDNPLTQLPAVDFNFEDLRKRMADFTVKFDAFIERGRKRVLEERNEFRARLGELNEEQRSANTQIVTLQSTLSTHSQVLAREQAEKNEMHAQISKLESHQAAQSAQRDRLKSAIAQTQRQIDAKLQAQREYAAKMDGQSRLNGPELSFWETYLGCRIEGSGDENKVRIVFVFPPAKGSGGNSGDEREGLFELLVPDTGRGRYDVSYTKPRLESVKVAKVVDRLNATREIGTLLKGMRGLFVEALK</sequence>
<evidence type="ECO:0000313" key="13">
    <source>
        <dbReference type="EMBL" id="KIW85333.1"/>
    </source>
</evidence>
<comment type="subunit">
    <text evidence="9">Component of the NDC80 complex.</text>
</comment>
<keyword evidence="9" id="KW-0539">Nucleus</keyword>
<evidence type="ECO:0000256" key="2">
    <source>
        <dbReference type="ARBA" id="ARBA00022454"/>
    </source>
</evidence>
<feature type="domain" description="Chromosome segregation protein Spc25 C-terminal" evidence="12">
    <location>
        <begin position="217"/>
        <end position="273"/>
    </location>
</feature>
<dbReference type="GO" id="GO:0031262">
    <property type="term" value="C:Ndc80 complex"/>
    <property type="evidence" value="ECO:0007669"/>
    <property type="project" value="InterPro"/>
</dbReference>
<dbReference type="AlphaFoldDB" id="A0A0D2GWE3"/>
<name>A0A0D2GWE3_9EURO</name>
<evidence type="ECO:0000256" key="4">
    <source>
        <dbReference type="ARBA" id="ARBA00022776"/>
    </source>
</evidence>
<dbReference type="EMBL" id="KN846969">
    <property type="protein sequence ID" value="KIW85333.1"/>
    <property type="molecule type" value="Genomic_DNA"/>
</dbReference>
<comment type="subcellular location">
    <subcellularLocation>
        <location evidence="9">Nucleus</location>
    </subcellularLocation>
    <subcellularLocation>
        <location evidence="9">Chromosome</location>
        <location evidence="9">Centromere</location>
        <location evidence="9">Kinetochore</location>
    </subcellularLocation>
</comment>
<evidence type="ECO:0000256" key="10">
    <source>
        <dbReference type="SAM" id="Coils"/>
    </source>
</evidence>
<dbReference type="Proteomes" id="UP000053029">
    <property type="component" value="Unassembled WGS sequence"/>
</dbReference>
<dbReference type="VEuPathDB" id="FungiDB:Z517_00723"/>